<dbReference type="EMBL" id="CP001349">
    <property type="protein sequence ID" value="ACL58354.1"/>
    <property type="molecule type" value="Genomic_DNA"/>
</dbReference>
<evidence type="ECO:0000256" key="1">
    <source>
        <dbReference type="ARBA" id="ARBA00022714"/>
    </source>
</evidence>
<keyword evidence="4" id="KW-0411">Iron-sulfur</keyword>
<feature type="domain" description="Rieske" evidence="7">
    <location>
        <begin position="9"/>
        <end position="103"/>
    </location>
</feature>
<evidence type="ECO:0000313" key="9">
    <source>
        <dbReference type="Proteomes" id="UP000008207"/>
    </source>
</evidence>
<keyword evidence="2" id="KW-0479">Metal-binding</keyword>
<evidence type="ECO:0000256" key="2">
    <source>
        <dbReference type="ARBA" id="ARBA00022723"/>
    </source>
</evidence>
<evidence type="ECO:0000256" key="5">
    <source>
        <dbReference type="ARBA" id="ARBA00034078"/>
    </source>
</evidence>
<dbReference type="eggNOG" id="COG2146">
    <property type="taxonomic scope" value="Bacteria"/>
</dbReference>
<reference evidence="8 9" key="1">
    <citation type="submission" date="2009-01" db="EMBL/GenBank/DDBJ databases">
        <title>Complete sequence of chromosome of Methylobacterium nodulans ORS 2060.</title>
        <authorList>
            <consortium name="US DOE Joint Genome Institute"/>
            <person name="Lucas S."/>
            <person name="Copeland A."/>
            <person name="Lapidus A."/>
            <person name="Glavina del Rio T."/>
            <person name="Dalin E."/>
            <person name="Tice H."/>
            <person name="Bruce D."/>
            <person name="Goodwin L."/>
            <person name="Pitluck S."/>
            <person name="Sims D."/>
            <person name="Brettin T."/>
            <person name="Detter J.C."/>
            <person name="Han C."/>
            <person name="Larimer F."/>
            <person name="Land M."/>
            <person name="Hauser L."/>
            <person name="Kyrpides N."/>
            <person name="Ivanova N."/>
            <person name="Marx C.J."/>
            <person name="Richardson P."/>
        </authorList>
    </citation>
    <scope>NUCLEOTIDE SEQUENCE [LARGE SCALE GENOMIC DNA]</scope>
    <source>
        <strain evidence="9">LMG 21967 / CNCM I-2342 / ORS 2060</strain>
    </source>
</reference>
<protein>
    <submittedName>
        <fullName evidence="8">Rieske (2Fe-2S) domain protein</fullName>
    </submittedName>
</protein>
<evidence type="ECO:0000259" key="7">
    <source>
        <dbReference type="PROSITE" id="PS51296"/>
    </source>
</evidence>
<dbReference type="SUPFAM" id="SSF50022">
    <property type="entry name" value="ISP domain"/>
    <property type="match status" value="1"/>
</dbReference>
<dbReference type="GO" id="GO:0051537">
    <property type="term" value="F:2 iron, 2 sulfur cluster binding"/>
    <property type="evidence" value="ECO:0007669"/>
    <property type="project" value="UniProtKB-KW"/>
</dbReference>
<comment type="similarity">
    <text evidence="6">Belongs to the bacterial ring-hydroxylating dioxygenase ferredoxin component family.</text>
</comment>
<name>B8IMG8_METNO</name>
<gene>
    <name evidence="8" type="ordered locus">Mnod_3441</name>
</gene>
<accession>B8IMG8</accession>
<dbReference type="HOGENOM" id="CLU_453169_0_0_5"/>
<dbReference type="GO" id="GO:0046872">
    <property type="term" value="F:metal ion binding"/>
    <property type="evidence" value="ECO:0007669"/>
    <property type="project" value="UniProtKB-KW"/>
</dbReference>
<evidence type="ECO:0000256" key="6">
    <source>
        <dbReference type="ARBA" id="ARBA00038001"/>
    </source>
</evidence>
<dbReference type="CDD" id="cd03467">
    <property type="entry name" value="Rieske"/>
    <property type="match status" value="1"/>
</dbReference>
<dbReference type="AlphaFoldDB" id="B8IMG8"/>
<organism evidence="8 9">
    <name type="scientific">Methylobacterium nodulans (strain LMG 21967 / CNCM I-2342 / ORS 2060)</name>
    <dbReference type="NCBI Taxonomy" id="460265"/>
    <lineage>
        <taxon>Bacteria</taxon>
        <taxon>Pseudomonadati</taxon>
        <taxon>Pseudomonadota</taxon>
        <taxon>Alphaproteobacteria</taxon>
        <taxon>Hyphomicrobiales</taxon>
        <taxon>Methylobacteriaceae</taxon>
        <taxon>Methylobacterium</taxon>
    </lineage>
</organism>
<keyword evidence="3" id="KW-0408">Iron</keyword>
<keyword evidence="9" id="KW-1185">Reference proteome</keyword>
<dbReference type="Proteomes" id="UP000008207">
    <property type="component" value="Chromosome"/>
</dbReference>
<dbReference type="STRING" id="460265.Mnod_3441"/>
<dbReference type="PROSITE" id="PS51296">
    <property type="entry name" value="RIESKE"/>
    <property type="match status" value="1"/>
</dbReference>
<keyword evidence="1" id="KW-0001">2Fe-2S</keyword>
<dbReference type="PANTHER" id="PTHR21496:SF0">
    <property type="entry name" value="RIESKE DOMAIN-CONTAINING PROTEIN"/>
    <property type="match status" value="1"/>
</dbReference>
<dbReference type="KEGG" id="mno:Mnod_3441"/>
<dbReference type="OrthoDB" id="9794175at2"/>
<evidence type="ECO:0000256" key="4">
    <source>
        <dbReference type="ARBA" id="ARBA00023014"/>
    </source>
</evidence>
<dbReference type="InterPro" id="IPR036922">
    <property type="entry name" value="Rieske_2Fe-2S_sf"/>
</dbReference>
<dbReference type="Pfam" id="PF00355">
    <property type="entry name" value="Rieske"/>
    <property type="match status" value="1"/>
</dbReference>
<dbReference type="Gene3D" id="2.102.10.10">
    <property type="entry name" value="Rieske [2Fe-2S] iron-sulphur domain"/>
    <property type="match status" value="1"/>
</dbReference>
<evidence type="ECO:0000313" key="8">
    <source>
        <dbReference type="EMBL" id="ACL58354.1"/>
    </source>
</evidence>
<sequence>MDVPSSDFVHAGSLAELKAKGRLVVHGRHSPILVIYDGGRVFALDNRCPHMGFPLDRGSVADGILTCHWHHADFDLASGCTFDLWADDVPTCPVELRDGEVWIRPSFGHGDPAQHWRRRLDDGLRHNLGLVIAKAVRGQLVAEVPPREILRQAALFAVGNRDGWGVGATILVALGNLLPLLPEEETYLALFHGARRVAADCDGEAPRRESVPLASRPDLATLQRWLRHWSGVRHREAAERTLLTAIASDAPPAALASLLFAAATDRAFAGSGHALDFVNKACECLDLIGWEHASAVLPSVVGQMVAARGADESTTWRHPVDLVTLCEKTAADLPDLFTRARRSEPWSDHAELSAALLGDDARAILEALEAAILAGASPADLGRSLAYAAALRVAHFGTSNEHADWETVLHVFTYANAIHQALKRLGADAAAQDGGIVAARGVLHGAMAVYLARYLNVPPARLPGEDGDRLDELPDTIGEIRAALLETFDHHRQVDRVGRLVARHLTLGHPPEALIATLAQGLLREDAGFHAYQMLEAGVRQFGEWGNTDPGRHILVAVARYLAAHSPTERAAFQTADIAQRLLRGGELHQCVGNDCSSA</sequence>
<proteinExistence type="inferred from homology"/>
<dbReference type="PANTHER" id="PTHR21496">
    <property type="entry name" value="FERREDOXIN-RELATED"/>
    <property type="match status" value="1"/>
</dbReference>
<evidence type="ECO:0000256" key="3">
    <source>
        <dbReference type="ARBA" id="ARBA00023004"/>
    </source>
</evidence>
<dbReference type="RefSeq" id="WP_015930016.1">
    <property type="nucleotide sequence ID" value="NC_011894.1"/>
</dbReference>
<dbReference type="InterPro" id="IPR017941">
    <property type="entry name" value="Rieske_2Fe-2S"/>
</dbReference>
<comment type="cofactor">
    <cofactor evidence="5">
        <name>[2Fe-2S] cluster</name>
        <dbReference type="ChEBI" id="CHEBI:190135"/>
    </cofactor>
</comment>